<comment type="caution">
    <text evidence="1">The sequence shown here is derived from an EMBL/GenBank/DDBJ whole genome shotgun (WGS) entry which is preliminary data.</text>
</comment>
<organism evidence="1">
    <name type="scientific">marine sediment metagenome</name>
    <dbReference type="NCBI Taxonomy" id="412755"/>
    <lineage>
        <taxon>unclassified sequences</taxon>
        <taxon>metagenomes</taxon>
        <taxon>ecological metagenomes</taxon>
    </lineage>
</organism>
<reference evidence="1" key="1">
    <citation type="journal article" date="2014" name="Front. Microbiol.">
        <title>High frequency of phylogenetically diverse reductive dehalogenase-homologous genes in deep subseafloor sedimentary metagenomes.</title>
        <authorList>
            <person name="Kawai M."/>
            <person name="Futagami T."/>
            <person name="Toyoda A."/>
            <person name="Takaki Y."/>
            <person name="Nishi S."/>
            <person name="Hori S."/>
            <person name="Arai W."/>
            <person name="Tsubouchi T."/>
            <person name="Morono Y."/>
            <person name="Uchiyama I."/>
            <person name="Ito T."/>
            <person name="Fujiyama A."/>
            <person name="Inagaki F."/>
            <person name="Takami H."/>
        </authorList>
    </citation>
    <scope>NUCLEOTIDE SEQUENCE</scope>
    <source>
        <strain evidence="1">Expedition CK06-06</strain>
    </source>
</reference>
<sequence>SEVDAHTLSIRDELTSKVDSASFDFICNGVAVAPVAGQTVLIEEGATKLFSGRVLSKQESFLPPNQLRYKVECVDHTRDLDRRLVSELYTDQKAGDIIKDIIAKYAP</sequence>
<feature type="non-terminal residue" evidence="1">
    <location>
        <position position="107"/>
    </location>
</feature>
<protein>
    <submittedName>
        <fullName evidence="1">Uncharacterized protein</fullName>
    </submittedName>
</protein>
<dbReference type="EMBL" id="BARV01013944">
    <property type="protein sequence ID" value="GAI27771.1"/>
    <property type="molecule type" value="Genomic_DNA"/>
</dbReference>
<dbReference type="AlphaFoldDB" id="X1NC67"/>
<proteinExistence type="predicted"/>
<gene>
    <name evidence="1" type="ORF">S06H3_24781</name>
</gene>
<evidence type="ECO:0000313" key="1">
    <source>
        <dbReference type="EMBL" id="GAI27771.1"/>
    </source>
</evidence>
<dbReference type="SUPFAM" id="SSF69279">
    <property type="entry name" value="Phage tail proteins"/>
    <property type="match status" value="1"/>
</dbReference>
<feature type="non-terminal residue" evidence="1">
    <location>
        <position position="1"/>
    </location>
</feature>
<accession>X1NC67</accession>
<name>X1NC67_9ZZZZ</name>